<evidence type="ECO:0000313" key="1">
    <source>
        <dbReference type="EMBL" id="GAJ11493.1"/>
    </source>
</evidence>
<protein>
    <submittedName>
        <fullName evidence="1">Uncharacterized protein</fullName>
    </submittedName>
</protein>
<proteinExistence type="predicted"/>
<accession>X1U1S4</accession>
<name>X1U1S4_9ZZZZ</name>
<comment type="caution">
    <text evidence="1">The sequence shown here is derived from an EMBL/GenBank/DDBJ whole genome shotgun (WGS) entry which is preliminary data.</text>
</comment>
<reference evidence="1" key="1">
    <citation type="journal article" date="2014" name="Front. Microbiol.">
        <title>High frequency of phylogenetically diverse reductive dehalogenase-homologous genes in deep subseafloor sedimentary metagenomes.</title>
        <authorList>
            <person name="Kawai M."/>
            <person name="Futagami T."/>
            <person name="Toyoda A."/>
            <person name="Takaki Y."/>
            <person name="Nishi S."/>
            <person name="Hori S."/>
            <person name="Arai W."/>
            <person name="Tsubouchi T."/>
            <person name="Morono Y."/>
            <person name="Uchiyama I."/>
            <person name="Ito T."/>
            <person name="Fujiyama A."/>
            <person name="Inagaki F."/>
            <person name="Takami H."/>
        </authorList>
    </citation>
    <scope>NUCLEOTIDE SEQUENCE</scope>
    <source>
        <strain evidence="1">Expedition CK06-06</strain>
    </source>
</reference>
<gene>
    <name evidence="1" type="ORF">S12H4_49356</name>
</gene>
<organism evidence="1">
    <name type="scientific">marine sediment metagenome</name>
    <dbReference type="NCBI Taxonomy" id="412755"/>
    <lineage>
        <taxon>unclassified sequences</taxon>
        <taxon>metagenomes</taxon>
        <taxon>ecological metagenomes</taxon>
    </lineage>
</organism>
<sequence>YLGLPSTASCDTVWTALVFPAPSGVVIAEALSSYNVPRQWR</sequence>
<dbReference type="EMBL" id="BARW01030951">
    <property type="protein sequence ID" value="GAJ11493.1"/>
    <property type="molecule type" value="Genomic_DNA"/>
</dbReference>
<feature type="non-terminal residue" evidence="1">
    <location>
        <position position="1"/>
    </location>
</feature>
<dbReference type="AlphaFoldDB" id="X1U1S4"/>